<evidence type="ECO:0000256" key="3">
    <source>
        <dbReference type="ARBA" id="ARBA00012438"/>
    </source>
</evidence>
<reference evidence="9 10" key="1">
    <citation type="submission" date="2019-04" db="EMBL/GenBank/DDBJ databases">
        <title>Microbes associate with the intestines of laboratory mice.</title>
        <authorList>
            <person name="Navarre W."/>
            <person name="Wong E."/>
            <person name="Huang K.C."/>
            <person name="Tropini C."/>
            <person name="Ng K."/>
            <person name="Yu B."/>
        </authorList>
    </citation>
    <scope>NUCLEOTIDE SEQUENCE [LARGE SCALE GENOMIC DNA]</scope>
    <source>
        <strain evidence="9 10">NM80_B27</strain>
    </source>
</reference>
<keyword evidence="6" id="KW-0902">Two-component regulatory system</keyword>
<dbReference type="EC" id="2.7.13.3" evidence="3"/>
<dbReference type="PRINTS" id="PR00344">
    <property type="entry name" value="BCTRLSENSOR"/>
</dbReference>
<protein>
    <recommendedName>
        <fullName evidence="3">histidine kinase</fullName>
        <ecNumber evidence="3">2.7.13.3</ecNumber>
    </recommendedName>
</protein>
<keyword evidence="5 9" id="KW-0418">Kinase</keyword>
<dbReference type="InterPro" id="IPR036890">
    <property type="entry name" value="HATPase_C_sf"/>
</dbReference>
<evidence type="ECO:0000259" key="8">
    <source>
        <dbReference type="PROSITE" id="PS50109"/>
    </source>
</evidence>
<dbReference type="SMART" id="SM00387">
    <property type="entry name" value="HATPase_c"/>
    <property type="match status" value="1"/>
</dbReference>
<evidence type="ECO:0000256" key="5">
    <source>
        <dbReference type="ARBA" id="ARBA00022777"/>
    </source>
</evidence>
<keyword evidence="5 9" id="KW-0808">Transferase</keyword>
<dbReference type="InterPro" id="IPR036097">
    <property type="entry name" value="HisK_dim/P_sf"/>
</dbReference>
<dbReference type="AlphaFoldDB" id="A0A4S4G3Y9"/>
<proteinExistence type="predicted"/>
<gene>
    <name evidence="9" type="ORF">E5986_05735</name>
</gene>
<accession>A0A4S4G3Y9</accession>
<dbReference type="Pfam" id="PF00512">
    <property type="entry name" value="HisKA"/>
    <property type="match status" value="1"/>
</dbReference>
<sequence length="304" mass="33404">MESLQVLAPVDIVLAENGIRHFQRGGVNLYYFIRPLEYDGSSYRVFYCDVSFVSDAARNGAAGMAALGIVLSCFVFLTRKKSMRLLQRKDELIENFVSNLSHELKTPLAVVVSQIEAIQLGAVEVEDGLRSIRGSAERMTVVVDAIIAMSRLEAGAVRPKMRRCDVRESVYDAADETKRLFEEKGVVLEIEAATLAPVRGDTDMLFSIFQNLLSNALRYADNRVRVTVFVEDKTTVVVEVANDGISISEEDMGVVFDRFAKGQGGKTGIGLALAAEYVQIHEGDIEAYPLDEGTSVVVRLPSAI</sequence>
<dbReference type="CDD" id="cd00082">
    <property type="entry name" value="HisKA"/>
    <property type="match status" value="1"/>
</dbReference>
<dbReference type="Gene3D" id="3.30.565.10">
    <property type="entry name" value="Histidine kinase-like ATPase, C-terminal domain"/>
    <property type="match status" value="1"/>
</dbReference>
<organism evidence="9 10">
    <name type="scientific">Adlercreutzia caecimuris</name>
    <dbReference type="NCBI Taxonomy" id="671266"/>
    <lineage>
        <taxon>Bacteria</taxon>
        <taxon>Bacillati</taxon>
        <taxon>Actinomycetota</taxon>
        <taxon>Coriobacteriia</taxon>
        <taxon>Eggerthellales</taxon>
        <taxon>Eggerthellaceae</taxon>
        <taxon>Adlercreutzia</taxon>
    </lineage>
</organism>
<dbReference type="Gene3D" id="1.10.287.130">
    <property type="match status" value="1"/>
</dbReference>
<dbReference type="SMART" id="SM00388">
    <property type="entry name" value="HisKA"/>
    <property type="match status" value="1"/>
</dbReference>
<dbReference type="PANTHER" id="PTHR43547:SF2">
    <property type="entry name" value="HYBRID SIGNAL TRANSDUCTION HISTIDINE KINASE C"/>
    <property type="match status" value="1"/>
</dbReference>
<evidence type="ECO:0000313" key="9">
    <source>
        <dbReference type="EMBL" id="THG37548.1"/>
    </source>
</evidence>
<evidence type="ECO:0000256" key="2">
    <source>
        <dbReference type="ARBA" id="ARBA00004236"/>
    </source>
</evidence>
<dbReference type="SUPFAM" id="SSF55874">
    <property type="entry name" value="ATPase domain of HSP90 chaperone/DNA topoisomerase II/histidine kinase"/>
    <property type="match status" value="1"/>
</dbReference>
<dbReference type="InterPro" id="IPR004358">
    <property type="entry name" value="Sig_transdc_His_kin-like_C"/>
</dbReference>
<comment type="catalytic activity">
    <reaction evidence="1">
        <text>ATP + protein L-histidine = ADP + protein N-phospho-L-histidine.</text>
        <dbReference type="EC" id="2.7.13.3"/>
    </reaction>
</comment>
<keyword evidence="7" id="KW-1133">Transmembrane helix</keyword>
<dbReference type="PROSITE" id="PS50109">
    <property type="entry name" value="HIS_KIN"/>
    <property type="match status" value="1"/>
</dbReference>
<dbReference type="InterPro" id="IPR003661">
    <property type="entry name" value="HisK_dim/P_dom"/>
</dbReference>
<keyword evidence="4" id="KW-0597">Phosphoprotein</keyword>
<evidence type="ECO:0000256" key="6">
    <source>
        <dbReference type="ARBA" id="ARBA00023012"/>
    </source>
</evidence>
<comment type="subcellular location">
    <subcellularLocation>
        <location evidence="2">Cell membrane</location>
    </subcellularLocation>
</comment>
<dbReference type="InterPro" id="IPR003594">
    <property type="entry name" value="HATPase_dom"/>
</dbReference>
<name>A0A4S4G3Y9_9ACTN</name>
<keyword evidence="7" id="KW-0472">Membrane</keyword>
<dbReference type="InterPro" id="IPR005467">
    <property type="entry name" value="His_kinase_dom"/>
</dbReference>
<evidence type="ECO:0000313" key="10">
    <source>
        <dbReference type="Proteomes" id="UP000308978"/>
    </source>
</evidence>
<feature type="transmembrane region" description="Helical" evidence="7">
    <location>
        <begin position="60"/>
        <end position="78"/>
    </location>
</feature>
<dbReference type="GO" id="GO:0005886">
    <property type="term" value="C:plasma membrane"/>
    <property type="evidence" value="ECO:0007669"/>
    <property type="project" value="UniProtKB-SubCell"/>
</dbReference>
<comment type="caution">
    <text evidence="9">The sequence shown here is derived from an EMBL/GenBank/DDBJ whole genome shotgun (WGS) entry which is preliminary data.</text>
</comment>
<dbReference type="PANTHER" id="PTHR43547">
    <property type="entry name" value="TWO-COMPONENT HISTIDINE KINASE"/>
    <property type="match status" value="1"/>
</dbReference>
<evidence type="ECO:0000256" key="1">
    <source>
        <dbReference type="ARBA" id="ARBA00000085"/>
    </source>
</evidence>
<dbReference type="EMBL" id="SSTJ01000005">
    <property type="protein sequence ID" value="THG37548.1"/>
    <property type="molecule type" value="Genomic_DNA"/>
</dbReference>
<keyword evidence="7" id="KW-0812">Transmembrane</keyword>
<dbReference type="Pfam" id="PF02518">
    <property type="entry name" value="HATPase_c"/>
    <property type="match status" value="1"/>
</dbReference>
<dbReference type="SUPFAM" id="SSF47384">
    <property type="entry name" value="Homodimeric domain of signal transducing histidine kinase"/>
    <property type="match status" value="1"/>
</dbReference>
<dbReference type="Proteomes" id="UP000308978">
    <property type="component" value="Unassembled WGS sequence"/>
</dbReference>
<evidence type="ECO:0000256" key="7">
    <source>
        <dbReference type="SAM" id="Phobius"/>
    </source>
</evidence>
<feature type="domain" description="Histidine kinase" evidence="8">
    <location>
        <begin position="99"/>
        <end position="304"/>
    </location>
</feature>
<dbReference type="GO" id="GO:0000155">
    <property type="term" value="F:phosphorelay sensor kinase activity"/>
    <property type="evidence" value="ECO:0007669"/>
    <property type="project" value="InterPro"/>
</dbReference>
<evidence type="ECO:0000256" key="4">
    <source>
        <dbReference type="ARBA" id="ARBA00022553"/>
    </source>
</evidence>